<organism evidence="1 2">
    <name type="scientific">Orchesella cincta</name>
    <name type="common">Springtail</name>
    <name type="synonym">Podura cincta</name>
    <dbReference type="NCBI Taxonomy" id="48709"/>
    <lineage>
        <taxon>Eukaryota</taxon>
        <taxon>Metazoa</taxon>
        <taxon>Ecdysozoa</taxon>
        <taxon>Arthropoda</taxon>
        <taxon>Hexapoda</taxon>
        <taxon>Collembola</taxon>
        <taxon>Entomobryomorpha</taxon>
        <taxon>Entomobryoidea</taxon>
        <taxon>Orchesellidae</taxon>
        <taxon>Orchesellinae</taxon>
        <taxon>Orchesella</taxon>
    </lineage>
</organism>
<evidence type="ECO:0000313" key="1">
    <source>
        <dbReference type="EMBL" id="ODM86562.1"/>
    </source>
</evidence>
<gene>
    <name evidence="1" type="ORF">Ocin01_20120</name>
</gene>
<dbReference type="Proteomes" id="UP000094527">
    <property type="component" value="Unassembled WGS sequence"/>
</dbReference>
<dbReference type="EMBL" id="LJIJ01008252">
    <property type="protein sequence ID" value="ODM86562.1"/>
    <property type="molecule type" value="Genomic_DNA"/>
</dbReference>
<accession>A0A1D2M0S3</accession>
<dbReference type="AlphaFoldDB" id="A0A1D2M0S3"/>
<reference evidence="1 2" key="1">
    <citation type="journal article" date="2016" name="Genome Biol. Evol.">
        <title>Gene Family Evolution Reflects Adaptation to Soil Environmental Stressors in the Genome of the Collembolan Orchesella cincta.</title>
        <authorList>
            <person name="Faddeeva-Vakhrusheva A."/>
            <person name="Derks M.F."/>
            <person name="Anvar S.Y."/>
            <person name="Agamennone V."/>
            <person name="Suring W."/>
            <person name="Smit S."/>
            <person name="van Straalen N.M."/>
            <person name="Roelofs D."/>
        </authorList>
    </citation>
    <scope>NUCLEOTIDE SEQUENCE [LARGE SCALE GENOMIC DNA]</scope>
    <source>
        <tissue evidence="1">Mixed pool</tissue>
    </source>
</reference>
<proteinExistence type="predicted"/>
<name>A0A1D2M0S3_ORCCI</name>
<evidence type="ECO:0000313" key="2">
    <source>
        <dbReference type="Proteomes" id="UP000094527"/>
    </source>
</evidence>
<keyword evidence="2" id="KW-1185">Reference proteome</keyword>
<sequence>MIIGILKLQKRVTGSNGCRSYWIKGEYCPENTGKFYWNNVEGDYCFETGTQTTPEGENVVSCYSGRVFDTWEECKAACFKGPRHHFG</sequence>
<protein>
    <submittedName>
        <fullName evidence="1">Uncharacterized protein</fullName>
    </submittedName>
</protein>
<comment type="caution">
    <text evidence="1">The sequence shown here is derived from an EMBL/GenBank/DDBJ whole genome shotgun (WGS) entry which is preliminary data.</text>
</comment>